<dbReference type="STRING" id="869279.SE15_12805"/>
<feature type="transmembrane region" description="Helical" evidence="1">
    <location>
        <begin position="666"/>
        <end position="686"/>
    </location>
</feature>
<feature type="transmembrane region" description="Helical" evidence="1">
    <location>
        <begin position="565"/>
        <end position="585"/>
    </location>
</feature>
<feature type="transmembrane region" description="Helical" evidence="1">
    <location>
        <begin position="605"/>
        <end position="626"/>
    </location>
</feature>
<dbReference type="EMBL" id="LGKO01000006">
    <property type="protein sequence ID" value="KPL82009.1"/>
    <property type="molecule type" value="Genomic_DNA"/>
</dbReference>
<gene>
    <name evidence="2" type="ORF">SE15_12805</name>
</gene>
<feature type="transmembrane region" description="Helical" evidence="1">
    <location>
        <begin position="351"/>
        <end position="371"/>
    </location>
</feature>
<dbReference type="PANTHER" id="PTHR10790">
    <property type="entry name" value="TPR-DOMAIN CONTAINING PROTEIN"/>
    <property type="match status" value="1"/>
</dbReference>
<feature type="transmembrane region" description="Helical" evidence="1">
    <location>
        <begin position="475"/>
        <end position="496"/>
    </location>
</feature>
<reference evidence="2 3" key="1">
    <citation type="submission" date="2015-07" db="EMBL/GenBank/DDBJ databases">
        <title>Whole genome sequence of Thermanaerothrix daxensis DSM 23592.</title>
        <authorList>
            <person name="Hemp J."/>
            <person name="Ward L.M."/>
            <person name="Pace L.A."/>
            <person name="Fischer W.W."/>
        </authorList>
    </citation>
    <scope>NUCLEOTIDE SEQUENCE [LARGE SCALE GENOMIC DNA]</scope>
    <source>
        <strain evidence="2 3">GNS-1</strain>
    </source>
</reference>
<feature type="transmembrane region" description="Helical" evidence="1">
    <location>
        <begin position="383"/>
        <end position="400"/>
    </location>
</feature>
<keyword evidence="3" id="KW-1185">Reference proteome</keyword>
<sequence length="844" mass="93769">MPLSDWLAFFKWVLALALLQALGLPLAFRLFARLPERGYALARLLGWLTLGYAAWLLGSLGLAGNESGGILLGAFAVAGLGALWLGPQGWADLRAWLRRERAYVFAVEGIFLAAFLIWTWVRAYNPQILGTEKPMEYMFLNAILRSPSLPPQDAWLSDHAISYYYFGYYLVALLTRLTAVPSAVAFNLALAALFALSVQASLGVVLNLILWVQRAHTATPPRLLSALAPALLAPLLLLLIGNFYGILDLARQNRLLAEAQIPALYYDFGDLAQGGSQMPGVRFGRVNLWAWLDLKPDPLPPATTPGWRWELGNWFFAARTLHDRDLLGRETEAIDEFPAFSFLLGDLHPHVLALPFGVLGAGLALAWLLRAQAATSPVWRKDWPFALLSALILGGLAFLNTWDFPIYLFLVALADLGGYGLRAGWEALRAAFPRRVGVWAVLGILSLALYWPYFLVTFQSQAGGILPNLIYPTRFQQAVVMFGPLLLPVMGLLLWLRVRGRAAFDRRAAWLLGGGMLVGLALLALLLTLVLSLNANLRGLIFQALGPLSVSQALGLWLQRRLVDGLTSLVAALGLAWAGGLAVGWLRRGNATTAWPPAEERPALWMMLAFFFTGALLWLAPEFIYLRDNFGTRMNTLFKFYFQTWVLWSLGGAFGLWYLAQKAGRVARTLGLGVSALGICLGAYYLPGSLPAKTGNFAGLPTLDGMAYFAAAYPNDWAAIQWLQQNASPGAVLLEGSRGAYWIEGRSSRFAMATGIPTLMGWANHEAQWRGEYFGQVSGRQEDIRALYQTRDEIEARLLLEHYRITYVIISDLERQWYRPLEETKFERLMRRVFQRGDVVIYQR</sequence>
<protein>
    <recommendedName>
        <fullName evidence="4">YYY membrane protein</fullName>
    </recommendedName>
</protein>
<feature type="transmembrane region" description="Helical" evidence="1">
    <location>
        <begin position="638"/>
        <end position="660"/>
    </location>
</feature>
<feature type="transmembrane region" description="Helical" evidence="1">
    <location>
        <begin position="44"/>
        <end position="64"/>
    </location>
</feature>
<organism evidence="2 3">
    <name type="scientific">Thermanaerothrix daxensis</name>
    <dbReference type="NCBI Taxonomy" id="869279"/>
    <lineage>
        <taxon>Bacteria</taxon>
        <taxon>Bacillati</taxon>
        <taxon>Chloroflexota</taxon>
        <taxon>Anaerolineae</taxon>
        <taxon>Anaerolineales</taxon>
        <taxon>Anaerolineaceae</taxon>
        <taxon>Thermanaerothrix</taxon>
    </lineage>
</organism>
<evidence type="ECO:0000256" key="1">
    <source>
        <dbReference type="SAM" id="Phobius"/>
    </source>
</evidence>
<evidence type="ECO:0000313" key="2">
    <source>
        <dbReference type="EMBL" id="KPL82009.1"/>
    </source>
</evidence>
<dbReference type="NCBIfam" id="TIGR03662">
    <property type="entry name" value="Chlor_Arch_YYY"/>
    <property type="match status" value="1"/>
</dbReference>
<feature type="transmembrane region" description="Helical" evidence="1">
    <location>
        <begin position="184"/>
        <end position="211"/>
    </location>
</feature>
<feature type="transmembrane region" description="Helical" evidence="1">
    <location>
        <begin position="70"/>
        <end position="90"/>
    </location>
</feature>
<evidence type="ECO:0000313" key="3">
    <source>
        <dbReference type="Proteomes" id="UP000050544"/>
    </source>
</evidence>
<keyword evidence="1" id="KW-0812">Transmembrane</keyword>
<dbReference type="Proteomes" id="UP000050544">
    <property type="component" value="Unassembled WGS sequence"/>
</dbReference>
<dbReference type="InterPro" id="IPR018746">
    <property type="entry name" value="DUF2298"/>
</dbReference>
<feature type="transmembrane region" description="Helical" evidence="1">
    <location>
        <begin position="12"/>
        <end position="32"/>
    </location>
</feature>
<name>A0A0P6XNM0_9CHLR</name>
<feature type="transmembrane region" description="Helical" evidence="1">
    <location>
        <begin position="406"/>
        <end position="424"/>
    </location>
</feature>
<accession>A0A0P6XNM0</accession>
<feature type="transmembrane region" description="Helical" evidence="1">
    <location>
        <begin position="223"/>
        <end position="247"/>
    </location>
</feature>
<feature type="transmembrane region" description="Helical" evidence="1">
    <location>
        <begin position="539"/>
        <end position="558"/>
    </location>
</feature>
<comment type="caution">
    <text evidence="2">The sequence shown here is derived from an EMBL/GenBank/DDBJ whole genome shotgun (WGS) entry which is preliminary data.</text>
</comment>
<dbReference type="OrthoDB" id="134460at2"/>
<dbReference type="Pfam" id="PF10060">
    <property type="entry name" value="DUF2298"/>
    <property type="match status" value="1"/>
</dbReference>
<dbReference type="AlphaFoldDB" id="A0A0P6XNM0"/>
<feature type="transmembrane region" description="Helical" evidence="1">
    <location>
        <begin position="508"/>
        <end position="533"/>
    </location>
</feature>
<dbReference type="PANTHER" id="PTHR10790:SF51">
    <property type="entry name" value="TETRATRICOPEPTIDE REPEAT PROTEIN"/>
    <property type="match status" value="1"/>
</dbReference>
<proteinExistence type="predicted"/>
<evidence type="ECO:0008006" key="4">
    <source>
        <dbReference type="Google" id="ProtNLM"/>
    </source>
</evidence>
<dbReference type="RefSeq" id="WP_054522524.1">
    <property type="nucleotide sequence ID" value="NZ_LGKO01000006.1"/>
</dbReference>
<keyword evidence="1" id="KW-0472">Membrane</keyword>
<feature type="transmembrane region" description="Helical" evidence="1">
    <location>
        <begin position="436"/>
        <end position="455"/>
    </location>
</feature>
<feature type="transmembrane region" description="Helical" evidence="1">
    <location>
        <begin position="102"/>
        <end position="121"/>
    </location>
</feature>
<keyword evidence="1" id="KW-1133">Transmembrane helix</keyword>